<dbReference type="GO" id="GO:0140359">
    <property type="term" value="F:ABC-type transporter activity"/>
    <property type="evidence" value="ECO:0007669"/>
    <property type="project" value="InterPro"/>
</dbReference>
<proteinExistence type="predicted"/>
<comment type="subcellular location">
    <subcellularLocation>
        <location evidence="1">Membrane</location>
        <topology evidence="1">Multi-pass membrane protein</topology>
    </subcellularLocation>
</comment>
<dbReference type="InterPro" id="IPR013525">
    <property type="entry name" value="ABC2_TM"/>
</dbReference>
<accession>A0A372JQJ1</accession>
<protein>
    <submittedName>
        <fullName evidence="7">ABC transporter</fullName>
    </submittedName>
</protein>
<feature type="transmembrane region" description="Helical" evidence="5">
    <location>
        <begin position="155"/>
        <end position="183"/>
    </location>
</feature>
<feature type="transmembrane region" description="Helical" evidence="5">
    <location>
        <begin position="123"/>
        <end position="143"/>
    </location>
</feature>
<feature type="transmembrane region" description="Helical" evidence="5">
    <location>
        <begin position="283"/>
        <end position="303"/>
    </location>
</feature>
<dbReference type="RefSeq" id="WP_158587879.1">
    <property type="nucleotide sequence ID" value="NZ_QURH01000146.1"/>
</dbReference>
<dbReference type="Proteomes" id="UP000261811">
    <property type="component" value="Unassembled WGS sequence"/>
</dbReference>
<sequence length="318" mass="32895">SGLRALDRGAAAVATGARRLDEGVTPLLAGARQLQAGSGELLSGARRLDDGNARLLAGARQLDDGNAQLRTGAAKLASGLASARDQIPVIQNDDMHHAAQNFANPVEVRSSNAHPAHQYGRGLAPFFIAIGLWVFGIVAFLLLRPVPGRLLAARLGSGTVAFAAFLPVLAVGLVAALVLFLVLDVGLGLDPLSTAGTLGLMALGVAAFAAIVQFLRIAFGAVADALALVLLITQLVSCGGLYPVETLPQPFRAIHAVIPMTYLVEPLRTTISGGLASRALRDAGVLGLYLAAALALLVGAVALRRRWTPSRLKPDLDL</sequence>
<feature type="transmembrane region" description="Helical" evidence="5">
    <location>
        <begin position="222"/>
        <end position="242"/>
    </location>
</feature>
<evidence type="ECO:0000256" key="4">
    <source>
        <dbReference type="ARBA" id="ARBA00023136"/>
    </source>
</evidence>
<gene>
    <name evidence="7" type="ORF">DZF91_07785</name>
</gene>
<dbReference type="PANTHER" id="PTHR43077:SF5">
    <property type="entry name" value="PHAGE INFECTION PROTEIN"/>
    <property type="match status" value="1"/>
</dbReference>
<dbReference type="NCBIfam" id="TIGR03062">
    <property type="entry name" value="pip_yhgE_Cterm"/>
    <property type="match status" value="1"/>
</dbReference>
<keyword evidence="8" id="KW-1185">Reference proteome</keyword>
<feature type="non-terminal residue" evidence="7">
    <location>
        <position position="1"/>
    </location>
</feature>
<name>A0A372JQJ1_9ACTN</name>
<dbReference type="InterPro" id="IPR017501">
    <property type="entry name" value="Phage_infect_YhgE_C"/>
</dbReference>
<dbReference type="InterPro" id="IPR023908">
    <property type="entry name" value="xxxLxxG_rpt"/>
</dbReference>
<dbReference type="NCBIfam" id="TIGR03057">
    <property type="entry name" value="xxxLxxG_by_4"/>
    <property type="match status" value="1"/>
</dbReference>
<dbReference type="OrthoDB" id="9811483at2"/>
<dbReference type="AlphaFoldDB" id="A0A372JQJ1"/>
<keyword evidence="3 5" id="KW-1133">Transmembrane helix</keyword>
<dbReference type="GO" id="GO:0016020">
    <property type="term" value="C:membrane"/>
    <property type="evidence" value="ECO:0007669"/>
    <property type="project" value="UniProtKB-SubCell"/>
</dbReference>
<dbReference type="Pfam" id="PF12698">
    <property type="entry name" value="ABC2_membrane_3"/>
    <property type="match status" value="1"/>
</dbReference>
<comment type="caution">
    <text evidence="7">The sequence shown here is derived from an EMBL/GenBank/DDBJ whole genome shotgun (WGS) entry which is preliminary data.</text>
</comment>
<evidence type="ECO:0000256" key="1">
    <source>
        <dbReference type="ARBA" id="ARBA00004141"/>
    </source>
</evidence>
<keyword evidence="4 5" id="KW-0472">Membrane</keyword>
<organism evidence="7 8">
    <name type="scientific">Actinomadura logoneensis</name>
    <dbReference type="NCBI Taxonomy" id="2293572"/>
    <lineage>
        <taxon>Bacteria</taxon>
        <taxon>Bacillati</taxon>
        <taxon>Actinomycetota</taxon>
        <taxon>Actinomycetes</taxon>
        <taxon>Streptosporangiales</taxon>
        <taxon>Thermomonosporaceae</taxon>
        <taxon>Actinomadura</taxon>
    </lineage>
</organism>
<reference evidence="7 8" key="1">
    <citation type="submission" date="2018-08" db="EMBL/GenBank/DDBJ databases">
        <title>Actinomadura jelena sp. nov., a novel Actinomycete isolated from soil in Chad.</title>
        <authorList>
            <person name="Shi L."/>
        </authorList>
    </citation>
    <scope>NUCLEOTIDE SEQUENCE [LARGE SCALE GENOMIC DNA]</scope>
    <source>
        <strain evidence="7 8">NEAU-G17</strain>
    </source>
</reference>
<evidence type="ECO:0000256" key="5">
    <source>
        <dbReference type="SAM" id="Phobius"/>
    </source>
</evidence>
<keyword evidence="2 5" id="KW-0812">Transmembrane</keyword>
<evidence type="ECO:0000259" key="6">
    <source>
        <dbReference type="Pfam" id="PF12698"/>
    </source>
</evidence>
<feature type="transmembrane region" description="Helical" evidence="5">
    <location>
        <begin position="195"/>
        <end position="215"/>
    </location>
</feature>
<evidence type="ECO:0000313" key="7">
    <source>
        <dbReference type="EMBL" id="RFU42240.1"/>
    </source>
</evidence>
<dbReference type="InterPro" id="IPR051328">
    <property type="entry name" value="T7SS_ABC-Transporter"/>
</dbReference>
<feature type="domain" description="ABC-2 type transporter transmembrane" evidence="6">
    <location>
        <begin position="78"/>
        <end position="297"/>
    </location>
</feature>
<evidence type="ECO:0000256" key="3">
    <source>
        <dbReference type="ARBA" id="ARBA00022989"/>
    </source>
</evidence>
<dbReference type="PANTHER" id="PTHR43077">
    <property type="entry name" value="TRANSPORT PERMEASE YVFS-RELATED"/>
    <property type="match status" value="1"/>
</dbReference>
<evidence type="ECO:0000313" key="8">
    <source>
        <dbReference type="Proteomes" id="UP000261811"/>
    </source>
</evidence>
<evidence type="ECO:0000256" key="2">
    <source>
        <dbReference type="ARBA" id="ARBA00022692"/>
    </source>
</evidence>
<dbReference type="EMBL" id="QURH01000146">
    <property type="protein sequence ID" value="RFU42240.1"/>
    <property type="molecule type" value="Genomic_DNA"/>
</dbReference>